<feature type="transmembrane region" description="Helical" evidence="2">
    <location>
        <begin position="137"/>
        <end position="155"/>
    </location>
</feature>
<organism evidence="3 4">
    <name type="scientific">Puccinia sorghi</name>
    <dbReference type="NCBI Taxonomy" id="27349"/>
    <lineage>
        <taxon>Eukaryota</taxon>
        <taxon>Fungi</taxon>
        <taxon>Dikarya</taxon>
        <taxon>Basidiomycota</taxon>
        <taxon>Pucciniomycotina</taxon>
        <taxon>Pucciniomycetes</taxon>
        <taxon>Pucciniales</taxon>
        <taxon>Pucciniaceae</taxon>
        <taxon>Puccinia</taxon>
    </lineage>
</organism>
<keyword evidence="2" id="KW-1133">Transmembrane helix</keyword>
<dbReference type="EMBL" id="LAVV01010818">
    <property type="protein sequence ID" value="KNZ48548.1"/>
    <property type="molecule type" value="Genomic_DNA"/>
</dbReference>
<dbReference type="VEuPathDB" id="FungiDB:VP01_558g2"/>
<name>A0A0L6UJ61_9BASI</name>
<evidence type="ECO:0000313" key="4">
    <source>
        <dbReference type="Proteomes" id="UP000037035"/>
    </source>
</evidence>
<keyword evidence="4" id="KW-1185">Reference proteome</keyword>
<reference evidence="3 4" key="1">
    <citation type="submission" date="2015-08" db="EMBL/GenBank/DDBJ databases">
        <title>Next Generation Sequencing and Analysis of the Genome of Puccinia sorghi L Schw, the Causal Agent of Maize Common Rust.</title>
        <authorList>
            <person name="Rochi L."/>
            <person name="Burguener G."/>
            <person name="Darino M."/>
            <person name="Turjanski A."/>
            <person name="Kreff E."/>
            <person name="Dieguez M.J."/>
            <person name="Sacco F."/>
        </authorList>
    </citation>
    <scope>NUCLEOTIDE SEQUENCE [LARGE SCALE GENOMIC DNA]</scope>
    <source>
        <strain evidence="3 4">RO10H11247</strain>
    </source>
</reference>
<accession>A0A0L6UJ61</accession>
<keyword evidence="2" id="KW-0812">Transmembrane</keyword>
<protein>
    <submittedName>
        <fullName evidence="3">Uncharacterized protein</fullName>
    </submittedName>
</protein>
<keyword evidence="2" id="KW-0472">Membrane</keyword>
<evidence type="ECO:0000256" key="2">
    <source>
        <dbReference type="SAM" id="Phobius"/>
    </source>
</evidence>
<comment type="caution">
    <text evidence="3">The sequence shown here is derived from an EMBL/GenBank/DDBJ whole genome shotgun (WGS) entry which is preliminary data.</text>
</comment>
<dbReference type="AlphaFoldDB" id="A0A0L6UJ61"/>
<proteinExistence type="predicted"/>
<sequence length="727" mass="83303">MFYMFFDCLISIFSTGPYPLFKPNVFFTSLITYFHITCKEVALKYKGTFVPGLCCLLARKNTLISHIPPIPPHFTVVTLVSPNFRVFLQISQFFPQVSQFFPPYTHFFSLITTWFLIILTFILISSPPPISCFFFQFNDLFPLLSQLFPIIISIYNSSYLLEFRYITCKKVSLHKGAFFFSQPQIFPPMYTSFSLHVYNLFYFHILKIGVSLKIDMKVNVQRGLYNKVFLFFIYLVELFSILSFSSFKLVFLFDNPNPTQISVHLKPAQEISTNLKPLINENNIQGINYFSKNKTIRTVERQGAIDRNYPEPYETPKEYVGFKQILDATAGIMNFPCCMCHYLSMNLIFPCKAKLVRNVYQNKKRGDRSRSKGTCKSKPRECRRLGEEEGTSALADFLSKNVAAGQDASRCADELAAKTNKLVGSSRVVYVVSGAACVCRRRLRFSTRLCWIDVLYLFSACSILRCMNDAEHLNQSLDQHEDKINDCQDLKFLTGFLCGSVRHCRSRGVKTHVVLALVVERGNKKQGWSSSLRSLTYLSKTGRWSRFLPCKLPIANESLPSQKWARLLGRQTTRKCVNVDKKIIRSFQKNRDCYVGKLLNDFLHVNNILVEELKRHKSDVEGAMQGSSGSSSPTPLQISSGVAEAPLRRSNWRGMAVSMRNFIFSWIVWTTVHVNLDACKQQHSNLLQEYYELTGIQGSVSNLLNNRKKEKKFSLGFSSWIPSTLVA</sequence>
<feature type="transmembrane region" description="Helical" evidence="2">
    <location>
        <begin position="104"/>
        <end position="125"/>
    </location>
</feature>
<feature type="transmembrane region" description="Helical" evidence="2">
    <location>
        <begin position="197"/>
        <end position="216"/>
    </location>
</feature>
<gene>
    <name evidence="3" type="ORF">VP01_558g2</name>
</gene>
<feature type="transmembrane region" description="Helical" evidence="2">
    <location>
        <begin position="228"/>
        <end position="253"/>
    </location>
</feature>
<evidence type="ECO:0000256" key="1">
    <source>
        <dbReference type="SAM" id="Coils"/>
    </source>
</evidence>
<keyword evidence="1" id="KW-0175">Coiled coil</keyword>
<evidence type="ECO:0000313" key="3">
    <source>
        <dbReference type="EMBL" id="KNZ48548.1"/>
    </source>
</evidence>
<feature type="coiled-coil region" evidence="1">
    <location>
        <begin position="463"/>
        <end position="490"/>
    </location>
</feature>
<dbReference type="Proteomes" id="UP000037035">
    <property type="component" value="Unassembled WGS sequence"/>
</dbReference>